<dbReference type="NCBIfam" id="TIGR00013">
    <property type="entry name" value="taut"/>
    <property type="match status" value="1"/>
</dbReference>
<keyword evidence="2 4" id="KW-0413">Isomerase</keyword>
<feature type="domain" description="4-oxalocrotonate tautomerase-like" evidence="5">
    <location>
        <begin position="2"/>
        <end position="59"/>
    </location>
</feature>
<dbReference type="Gene3D" id="3.30.429.10">
    <property type="entry name" value="Macrophage Migration Inhibitory Factor"/>
    <property type="match status" value="1"/>
</dbReference>
<evidence type="ECO:0000313" key="6">
    <source>
        <dbReference type="EMBL" id="SEA59549.1"/>
    </source>
</evidence>
<dbReference type="AlphaFoldDB" id="A0A1H4CGV7"/>
<proteinExistence type="inferred from homology"/>
<dbReference type="InterPro" id="IPR018191">
    <property type="entry name" value="4-OT"/>
</dbReference>
<dbReference type="NCBIfam" id="NF002524">
    <property type="entry name" value="PRK01964.1"/>
    <property type="match status" value="1"/>
</dbReference>
<organism evidence="6 7">
    <name type="scientific">Marinobacterium iners DSM 11526</name>
    <dbReference type="NCBI Taxonomy" id="1122198"/>
    <lineage>
        <taxon>Bacteria</taxon>
        <taxon>Pseudomonadati</taxon>
        <taxon>Pseudomonadota</taxon>
        <taxon>Gammaproteobacteria</taxon>
        <taxon>Oceanospirillales</taxon>
        <taxon>Oceanospirillaceae</taxon>
        <taxon>Marinobacterium</taxon>
    </lineage>
</organism>
<dbReference type="RefSeq" id="WP_091825178.1">
    <property type="nucleotide sequence ID" value="NZ_FNRJ01000005.1"/>
</dbReference>
<dbReference type="CDD" id="cd00491">
    <property type="entry name" value="4Oxalocrotonate_Tautomerase"/>
    <property type="match status" value="1"/>
</dbReference>
<evidence type="ECO:0000256" key="1">
    <source>
        <dbReference type="ARBA" id="ARBA00006723"/>
    </source>
</evidence>
<dbReference type="EMBL" id="FNRJ01000005">
    <property type="protein sequence ID" value="SEA59549.1"/>
    <property type="molecule type" value="Genomic_DNA"/>
</dbReference>
<keyword evidence="7" id="KW-1185">Reference proteome</keyword>
<accession>A0A1H4CGV7</accession>
<comment type="similarity">
    <text evidence="1 4">Belongs to the 4-oxalocrotonate tautomerase family.</text>
</comment>
<evidence type="ECO:0000256" key="2">
    <source>
        <dbReference type="ARBA" id="ARBA00023235"/>
    </source>
</evidence>
<evidence type="ECO:0000256" key="3">
    <source>
        <dbReference type="PIRSR" id="PIRSR618191-1"/>
    </source>
</evidence>
<dbReference type="SUPFAM" id="SSF55331">
    <property type="entry name" value="Tautomerase/MIF"/>
    <property type="match status" value="1"/>
</dbReference>
<evidence type="ECO:0000259" key="5">
    <source>
        <dbReference type="Pfam" id="PF01361"/>
    </source>
</evidence>
<reference evidence="7" key="1">
    <citation type="submission" date="2016-10" db="EMBL/GenBank/DDBJ databases">
        <authorList>
            <person name="Varghese N."/>
            <person name="Submissions S."/>
        </authorList>
    </citation>
    <scope>NUCLEOTIDE SEQUENCE [LARGE SCALE GENOMIC DNA]</scope>
    <source>
        <strain evidence="7">DSM 11526</strain>
    </source>
</reference>
<evidence type="ECO:0000256" key="4">
    <source>
        <dbReference type="RuleBase" id="RU362032"/>
    </source>
</evidence>
<evidence type="ECO:0000313" key="7">
    <source>
        <dbReference type="Proteomes" id="UP000242469"/>
    </source>
</evidence>
<dbReference type="InterPro" id="IPR004370">
    <property type="entry name" value="4-OT-like_dom"/>
</dbReference>
<dbReference type="PANTHER" id="PTHR35530">
    <property type="entry name" value="TAUTOMERASE-RELATED"/>
    <property type="match status" value="1"/>
</dbReference>
<dbReference type="Pfam" id="PF01361">
    <property type="entry name" value="Tautomerase"/>
    <property type="match status" value="1"/>
</dbReference>
<gene>
    <name evidence="6" type="ORF">SAMN02745729_1053</name>
</gene>
<dbReference type="Proteomes" id="UP000242469">
    <property type="component" value="Unassembled WGS sequence"/>
</dbReference>
<dbReference type="NCBIfam" id="NF002571">
    <property type="entry name" value="PRK02220.1"/>
    <property type="match status" value="1"/>
</dbReference>
<dbReference type="GO" id="GO:0016853">
    <property type="term" value="F:isomerase activity"/>
    <property type="evidence" value="ECO:0007669"/>
    <property type="project" value="UniProtKB-UniRule"/>
</dbReference>
<dbReference type="InterPro" id="IPR014347">
    <property type="entry name" value="Tautomerase/MIF_sf"/>
</dbReference>
<dbReference type="PANTHER" id="PTHR35530:SF1">
    <property type="entry name" value="2-HYDROXYMUCONATE TAUTOMERASE"/>
    <property type="match status" value="1"/>
</dbReference>
<dbReference type="STRING" id="1122198.SAMN02745729_1053"/>
<protein>
    <recommendedName>
        <fullName evidence="4">Tautomerase</fullName>
        <ecNumber evidence="4">5.3.2.-</ecNumber>
    </recommendedName>
</protein>
<name>A0A1H4CGV7_9GAMM</name>
<dbReference type="OrthoDB" id="9799841at2"/>
<dbReference type="EC" id="5.3.2.-" evidence="4"/>
<feature type="active site" description="Proton acceptor; via imino nitrogen" evidence="3">
    <location>
        <position position="2"/>
    </location>
</feature>
<sequence>MPVAQIHIMEGRSDEQKEQLIAEVTSAIARSLDSPEANVRVIITEMPKQHFGIGGQSAKKLGR</sequence>